<evidence type="ECO:0000256" key="1">
    <source>
        <dbReference type="ARBA" id="ARBA00004141"/>
    </source>
</evidence>
<protein>
    <submittedName>
        <fullName evidence="6">Unannotated protein</fullName>
    </submittedName>
</protein>
<accession>A0A6J6B2X4</accession>
<evidence type="ECO:0000256" key="2">
    <source>
        <dbReference type="ARBA" id="ARBA00022692"/>
    </source>
</evidence>
<comment type="subcellular location">
    <subcellularLocation>
        <location evidence="1">Membrane</location>
        <topology evidence="1">Multi-pass membrane protein</topology>
    </subcellularLocation>
</comment>
<keyword evidence="4 5" id="KW-0472">Membrane</keyword>
<evidence type="ECO:0000256" key="4">
    <source>
        <dbReference type="ARBA" id="ARBA00023136"/>
    </source>
</evidence>
<dbReference type="AlphaFoldDB" id="A0A6J6B2X4"/>
<evidence type="ECO:0000256" key="5">
    <source>
        <dbReference type="SAM" id="Phobius"/>
    </source>
</evidence>
<dbReference type="Pfam" id="PF13564">
    <property type="entry name" value="DoxX_2"/>
    <property type="match status" value="1"/>
</dbReference>
<organism evidence="6">
    <name type="scientific">freshwater metagenome</name>
    <dbReference type="NCBI Taxonomy" id="449393"/>
    <lineage>
        <taxon>unclassified sequences</taxon>
        <taxon>metagenomes</taxon>
        <taxon>ecological metagenomes</taxon>
    </lineage>
</organism>
<dbReference type="EMBL" id="CAEZSN010000001">
    <property type="protein sequence ID" value="CAB4532898.1"/>
    <property type="molecule type" value="Genomic_DNA"/>
</dbReference>
<evidence type="ECO:0000256" key="3">
    <source>
        <dbReference type="ARBA" id="ARBA00022989"/>
    </source>
</evidence>
<feature type="transmembrane region" description="Helical" evidence="5">
    <location>
        <begin position="110"/>
        <end position="132"/>
    </location>
</feature>
<name>A0A6J6B2X4_9ZZZZ</name>
<gene>
    <name evidence="6" type="ORF">UFOPK1433_00003</name>
</gene>
<evidence type="ECO:0000313" key="6">
    <source>
        <dbReference type="EMBL" id="CAB4532898.1"/>
    </source>
</evidence>
<proteinExistence type="predicted"/>
<reference evidence="6" key="1">
    <citation type="submission" date="2020-05" db="EMBL/GenBank/DDBJ databases">
        <authorList>
            <person name="Chiriac C."/>
            <person name="Salcher M."/>
            <person name="Ghai R."/>
            <person name="Kavagutti S V."/>
        </authorList>
    </citation>
    <scope>NUCLEOTIDE SEQUENCE</scope>
</reference>
<dbReference type="InterPro" id="IPR032808">
    <property type="entry name" value="DoxX"/>
</dbReference>
<feature type="transmembrane region" description="Helical" evidence="5">
    <location>
        <begin position="49"/>
        <end position="68"/>
    </location>
</feature>
<dbReference type="GO" id="GO:0016020">
    <property type="term" value="C:membrane"/>
    <property type="evidence" value="ECO:0007669"/>
    <property type="project" value="UniProtKB-SubCell"/>
</dbReference>
<keyword evidence="2 5" id="KW-0812">Transmembrane</keyword>
<keyword evidence="3 5" id="KW-1133">Transmembrane helix</keyword>
<sequence>MYIVLQIIGWALAVPLVLGLGKAGLWKLTSPIDALAAAGLAWVKEIPTFLVRLVALLELLGVAGIILAPAASQFLGLTWAAIWGVLAAAGLALTMLVAAIMHIARGEFKHAWVPIVSLFTVSAALTAVLIALPNVI</sequence>
<feature type="transmembrane region" description="Helical" evidence="5">
    <location>
        <begin position="80"/>
        <end position="104"/>
    </location>
</feature>